<accession>A0A6F9DB98</accession>
<name>A0A6F9DB98_9ASCI</name>
<dbReference type="InterPro" id="IPR005636">
    <property type="entry name" value="DTW"/>
</dbReference>
<keyword evidence="3" id="KW-0949">S-adenosyl-L-methionine</keyword>
<dbReference type="EMBL" id="LR784669">
    <property type="protein sequence ID" value="CAB3240088.1"/>
    <property type="molecule type" value="mRNA"/>
</dbReference>
<dbReference type="Pfam" id="PF03942">
    <property type="entry name" value="DTW"/>
    <property type="match status" value="1"/>
</dbReference>
<keyword evidence="4" id="KW-0819">tRNA processing</keyword>
<evidence type="ECO:0000256" key="2">
    <source>
        <dbReference type="ARBA" id="ARBA00022679"/>
    </source>
</evidence>
<sequence>MENEGSFLEIFSDLTFEKEPSRTTCLRCRRPSCVCLCEYLPNEVLPIKNTTLHILQHPNEENRPLNTVSILAACLPKNACHIYKGRKFSPQGYPDLHEVLLNGETFLLFPGEDAIDIEEALVPEHIKSGHCNILLLDGTWKQAASIYNQNKFLKKINKVQLKISTVSEYVIRTQPNDNSVSTLECAAIALSHAEQDTQIKEVSFPRKYLCDFIPMFFCYFQALLKPLRALCKFQLDHGAVVHQSKEYVAKHGPDSVKFIQ</sequence>
<comment type="catalytic activity">
    <reaction evidence="6">
        <text>a uridine in tRNA + S-adenosyl-L-methionine = a 3-[(3S)-3-amino-3-carboxypropyl]uridine in tRNA + S-methyl-5'-thioadenosine + H(+)</text>
        <dbReference type="Rhea" id="RHEA:62432"/>
        <dbReference type="Rhea" id="RHEA-COMP:13339"/>
        <dbReference type="Rhea" id="RHEA-COMP:16092"/>
        <dbReference type="ChEBI" id="CHEBI:15378"/>
        <dbReference type="ChEBI" id="CHEBI:17509"/>
        <dbReference type="ChEBI" id="CHEBI:59789"/>
        <dbReference type="ChEBI" id="CHEBI:65315"/>
        <dbReference type="ChEBI" id="CHEBI:82930"/>
        <dbReference type="EC" id="2.5.1.25"/>
    </reaction>
</comment>
<feature type="domain" description="DTW" evidence="7">
    <location>
        <begin position="21"/>
        <end position="239"/>
    </location>
</feature>
<reference evidence="8" key="1">
    <citation type="submission" date="2020-04" db="EMBL/GenBank/DDBJ databases">
        <authorList>
            <person name="Neveu A P."/>
        </authorList>
    </citation>
    <scope>NUCLEOTIDE SEQUENCE</scope>
    <source>
        <tissue evidence="8">Whole embryo</tissue>
    </source>
</reference>
<dbReference type="AlphaFoldDB" id="A0A6F9DB98"/>
<comment type="similarity">
    <text evidence="5">Belongs to the TDD superfamily. DTWD2 family.</text>
</comment>
<protein>
    <recommendedName>
        <fullName evidence="1">tRNA-uridine aminocarboxypropyltransferase</fullName>
        <ecNumber evidence="1">2.5.1.25</ecNumber>
    </recommendedName>
</protein>
<evidence type="ECO:0000313" key="8">
    <source>
        <dbReference type="EMBL" id="CAB3240088.1"/>
    </source>
</evidence>
<evidence type="ECO:0000256" key="5">
    <source>
        <dbReference type="ARBA" id="ARBA00034489"/>
    </source>
</evidence>
<evidence type="ECO:0000259" key="7">
    <source>
        <dbReference type="SMART" id="SM01144"/>
    </source>
</evidence>
<dbReference type="EC" id="2.5.1.25" evidence="1"/>
<dbReference type="InterPro" id="IPR039262">
    <property type="entry name" value="DTWD2/TAPT"/>
</dbReference>
<organism evidence="8">
    <name type="scientific">Phallusia mammillata</name>
    <dbReference type="NCBI Taxonomy" id="59560"/>
    <lineage>
        <taxon>Eukaryota</taxon>
        <taxon>Metazoa</taxon>
        <taxon>Chordata</taxon>
        <taxon>Tunicata</taxon>
        <taxon>Ascidiacea</taxon>
        <taxon>Phlebobranchia</taxon>
        <taxon>Ascidiidae</taxon>
        <taxon>Phallusia</taxon>
    </lineage>
</organism>
<evidence type="ECO:0000256" key="1">
    <source>
        <dbReference type="ARBA" id="ARBA00012386"/>
    </source>
</evidence>
<dbReference type="PANTHER" id="PTHR21392:SF0">
    <property type="entry name" value="TRNA-URIDINE AMINOCARBOXYPROPYLTRANSFERASE 2"/>
    <property type="match status" value="1"/>
</dbReference>
<gene>
    <name evidence="8" type="primary">Dtwd2</name>
</gene>
<keyword evidence="2" id="KW-0808">Transferase</keyword>
<dbReference type="GO" id="GO:0016432">
    <property type="term" value="F:tRNA-uridine aminocarboxypropyltransferase activity"/>
    <property type="evidence" value="ECO:0007669"/>
    <property type="project" value="UniProtKB-EC"/>
</dbReference>
<dbReference type="PANTHER" id="PTHR21392">
    <property type="entry name" value="TRNA-URIDINE AMINOCARBOXYPROPYLTRANSFERASE 2"/>
    <property type="match status" value="1"/>
</dbReference>
<proteinExistence type="evidence at transcript level"/>
<evidence type="ECO:0000256" key="6">
    <source>
        <dbReference type="ARBA" id="ARBA00048718"/>
    </source>
</evidence>
<dbReference type="SMART" id="SM01144">
    <property type="entry name" value="DTW"/>
    <property type="match status" value="1"/>
</dbReference>
<dbReference type="GO" id="GO:0008033">
    <property type="term" value="P:tRNA processing"/>
    <property type="evidence" value="ECO:0007669"/>
    <property type="project" value="UniProtKB-KW"/>
</dbReference>
<evidence type="ECO:0000256" key="3">
    <source>
        <dbReference type="ARBA" id="ARBA00022691"/>
    </source>
</evidence>
<evidence type="ECO:0000256" key="4">
    <source>
        <dbReference type="ARBA" id="ARBA00022694"/>
    </source>
</evidence>